<dbReference type="Gene3D" id="3.40.1090.10">
    <property type="entry name" value="Cytosolic phospholipase A2 catalytic domain"/>
    <property type="match status" value="1"/>
</dbReference>
<accession>A0ABD1J9E7</accession>
<proteinExistence type="predicted"/>
<dbReference type="PANTHER" id="PTHR10728:SF32">
    <property type="entry name" value="CYTOSOLIC PHOSPHOLIPASE A2 BETA"/>
    <property type="match status" value="1"/>
</dbReference>
<evidence type="ECO:0000259" key="4">
    <source>
        <dbReference type="PROSITE" id="PS51210"/>
    </source>
</evidence>
<dbReference type="Pfam" id="PF01735">
    <property type="entry name" value="PLA2_B"/>
    <property type="match status" value="1"/>
</dbReference>
<dbReference type="PANTHER" id="PTHR10728">
    <property type="entry name" value="CYTOSOLIC PHOSPHOLIPASE A2"/>
    <property type="match status" value="1"/>
</dbReference>
<feature type="domain" description="PLA2c" evidence="4">
    <location>
        <begin position="154"/>
        <end position="684"/>
    </location>
</feature>
<protein>
    <recommendedName>
        <fullName evidence="4">PLA2c domain-containing protein</fullName>
    </recommendedName>
</protein>
<gene>
    <name evidence="5" type="ORF">ACEWY4_021167</name>
</gene>
<dbReference type="AlphaFoldDB" id="A0ABD1J9E7"/>
<dbReference type="InterPro" id="IPR002642">
    <property type="entry name" value="LysoPLipase_cat_dom"/>
</dbReference>
<keyword evidence="1 3" id="KW-0378">Hydrolase</keyword>
<keyword evidence="2 3" id="KW-0443">Lipid metabolism</keyword>
<comment type="caution">
    <text evidence="5">The sequence shown here is derived from an EMBL/GenBank/DDBJ whole genome shotgun (WGS) entry which is preliminary data.</text>
</comment>
<name>A0ABD1J9E7_9TELE</name>
<keyword evidence="3" id="KW-0442">Lipid degradation</keyword>
<evidence type="ECO:0000313" key="6">
    <source>
        <dbReference type="Proteomes" id="UP001591681"/>
    </source>
</evidence>
<dbReference type="EMBL" id="JBHFQA010000018">
    <property type="protein sequence ID" value="KAL2083394.1"/>
    <property type="molecule type" value="Genomic_DNA"/>
</dbReference>
<sequence length="684" mass="77671">MPDDLCFAILFDVCNLTLDQKQTKMFATNDETNDKLWVEFEMVASAEDPGMYLSNGVLTAAPLTILDVTANSIGTAIRKLILMLRGAYREKHEFTSGLINSLRYYINKDLETELSVQGEDTGHQINLSHPAIAKQEVKVSVGKDVVDLELKSEECKSKNELAVRLDFDVPSEEKSFLQKRKEVVVKAFQKLLGLSSPPEREKVPLVGVVCSGGGTRAMTGTFGSLKGLQTLGILDAVSYITGVSGSTWAMSTLYQDPDWSHRDITVFSEPMKKQMTERYKSMLSTKQLRYYMKEMDEKEKKGFPVSYIDMWGLVIEHLIYGKKWDSTLSDQKRTVSEGQNPLPMYIAVNLKTRDGITESEWCEFTPYEVGLPKYGAFVPTEAFGSEYFLGRKIKSLPEMRLPFLIGMWSSVFSANLSNLLDSLTGSTPSWIGGDVIRTETDNQPSTLDTLMIKPATDMIQRITSLFTSRPIISEVYNFMRGLSLHWNYNTKNSFTTGKEKHPDAFPNQMTPADPTLKLVDAGFSCNIGIPPVLQDHRCMDLILSLDYSWHQHHFTVLKETKQYCVDHRIPFPDIDFSQLEKEPLKEVYVFEDKKHPKAPIVVHFPIVNLTFRDFKAPGVRRNGKDEMELGKVDVSSDNSPYYTTNLAYKPEVFQKLMDLAYYNILNNRDTLLSTLHRAMYRGQR</sequence>
<dbReference type="GO" id="GO:0016042">
    <property type="term" value="P:lipid catabolic process"/>
    <property type="evidence" value="ECO:0007669"/>
    <property type="project" value="UniProtKB-UniRule"/>
</dbReference>
<evidence type="ECO:0000313" key="5">
    <source>
        <dbReference type="EMBL" id="KAL2083394.1"/>
    </source>
</evidence>
<dbReference type="PROSITE" id="PS51210">
    <property type="entry name" value="PLA2C"/>
    <property type="match status" value="1"/>
</dbReference>
<evidence type="ECO:0000256" key="2">
    <source>
        <dbReference type="ARBA" id="ARBA00023098"/>
    </source>
</evidence>
<evidence type="ECO:0000256" key="3">
    <source>
        <dbReference type="PROSITE-ProRule" id="PRU00555"/>
    </source>
</evidence>
<dbReference type="GO" id="GO:0016787">
    <property type="term" value="F:hydrolase activity"/>
    <property type="evidence" value="ECO:0007669"/>
    <property type="project" value="UniProtKB-UniRule"/>
</dbReference>
<organism evidence="5 6">
    <name type="scientific">Coilia grayii</name>
    <name type="common">Gray's grenadier anchovy</name>
    <dbReference type="NCBI Taxonomy" id="363190"/>
    <lineage>
        <taxon>Eukaryota</taxon>
        <taxon>Metazoa</taxon>
        <taxon>Chordata</taxon>
        <taxon>Craniata</taxon>
        <taxon>Vertebrata</taxon>
        <taxon>Euteleostomi</taxon>
        <taxon>Actinopterygii</taxon>
        <taxon>Neopterygii</taxon>
        <taxon>Teleostei</taxon>
        <taxon>Clupei</taxon>
        <taxon>Clupeiformes</taxon>
        <taxon>Clupeoidei</taxon>
        <taxon>Engraulidae</taxon>
        <taxon>Coilinae</taxon>
        <taxon>Coilia</taxon>
    </lineage>
</organism>
<reference evidence="5 6" key="1">
    <citation type="submission" date="2024-09" db="EMBL/GenBank/DDBJ databases">
        <title>A chromosome-level genome assembly of Gray's grenadier anchovy, Coilia grayii.</title>
        <authorList>
            <person name="Fu Z."/>
        </authorList>
    </citation>
    <scope>NUCLEOTIDE SEQUENCE [LARGE SCALE GENOMIC DNA]</scope>
    <source>
        <strain evidence="5">G4</strain>
        <tissue evidence="5">Muscle</tissue>
    </source>
</reference>
<dbReference type="SUPFAM" id="SSF52151">
    <property type="entry name" value="FabD/lysophospholipase-like"/>
    <property type="match status" value="1"/>
</dbReference>
<dbReference type="SMART" id="SM00022">
    <property type="entry name" value="PLAc"/>
    <property type="match status" value="1"/>
</dbReference>
<dbReference type="InterPro" id="IPR016035">
    <property type="entry name" value="Acyl_Trfase/lysoPLipase"/>
</dbReference>
<evidence type="ECO:0000256" key="1">
    <source>
        <dbReference type="ARBA" id="ARBA00022801"/>
    </source>
</evidence>
<dbReference type="Proteomes" id="UP001591681">
    <property type="component" value="Unassembled WGS sequence"/>
</dbReference>
<keyword evidence="6" id="KW-1185">Reference proteome</keyword>